<dbReference type="Proteomes" id="UP001162090">
    <property type="component" value="Chromosome 10"/>
</dbReference>
<dbReference type="AlphaFoldDB" id="A0AA35J137"/>
<reference evidence="1" key="1">
    <citation type="submission" date="2022-10" db="EMBL/GenBank/DDBJ databases">
        <authorList>
            <person name="Byrne P K."/>
        </authorList>
    </citation>
    <scope>NUCLEOTIDE SEQUENCE</scope>
    <source>
        <strain evidence="1">CBS7001</strain>
    </source>
</reference>
<proteinExistence type="predicted"/>
<protein>
    <submittedName>
        <fullName evidence="1">Uncharacterized protein</fullName>
    </submittedName>
</protein>
<accession>A0AA35J137</accession>
<name>A0AA35J137_SACUV</name>
<sequence>MLGHKRLYTVIDATTERLVDTKLLTTLENATAWINSNSLDEDEDDMPHVTGGSDWLDGLSLRSARLSSHLAGSDADPLHSVGMFHTPAVLTALPTSSHRKKYR</sequence>
<gene>
    <name evidence="1" type="primary">SUVC10G0570</name>
    <name evidence="1" type="ORF">SUVC_10G0570</name>
</gene>
<evidence type="ECO:0000313" key="2">
    <source>
        <dbReference type="Proteomes" id="UP001162090"/>
    </source>
</evidence>
<evidence type="ECO:0000313" key="1">
    <source>
        <dbReference type="EMBL" id="CAI4044152.1"/>
    </source>
</evidence>
<organism evidence="1 2">
    <name type="scientific">Saccharomyces uvarum</name>
    <name type="common">Yeast</name>
    <name type="synonym">Saccharomyces bayanus var. uvarum</name>
    <dbReference type="NCBI Taxonomy" id="230603"/>
    <lineage>
        <taxon>Eukaryota</taxon>
        <taxon>Fungi</taxon>
        <taxon>Dikarya</taxon>
        <taxon>Ascomycota</taxon>
        <taxon>Saccharomycotina</taxon>
        <taxon>Saccharomycetes</taxon>
        <taxon>Saccharomycetales</taxon>
        <taxon>Saccharomycetaceae</taxon>
        <taxon>Saccharomyces</taxon>
    </lineage>
</organism>
<dbReference type="EMBL" id="OX365921">
    <property type="protein sequence ID" value="CAI4044152.1"/>
    <property type="molecule type" value="Genomic_DNA"/>
</dbReference>